<comment type="caution">
    <text evidence="1">The sequence shown here is derived from an EMBL/GenBank/DDBJ whole genome shotgun (WGS) entry which is preliminary data.</text>
</comment>
<name>A0A9X3UNA7_PASMD</name>
<dbReference type="AlphaFoldDB" id="A0A9X3UNA7"/>
<protein>
    <submittedName>
        <fullName evidence="1">Uncharacterized protein</fullName>
    </submittedName>
</protein>
<evidence type="ECO:0000313" key="1">
    <source>
        <dbReference type="EMBL" id="MDA5622003.1"/>
    </source>
</evidence>
<dbReference type="RefSeq" id="WP_195188801.1">
    <property type="nucleotide sequence ID" value="NZ_JADMLJ010000001.1"/>
</dbReference>
<gene>
    <name evidence="1" type="ORF">NM948_00275</name>
</gene>
<accession>A0A9X3UNA7</accession>
<organism evidence="1 2">
    <name type="scientific">Pasteurella multocida</name>
    <dbReference type="NCBI Taxonomy" id="747"/>
    <lineage>
        <taxon>Bacteria</taxon>
        <taxon>Pseudomonadati</taxon>
        <taxon>Pseudomonadota</taxon>
        <taxon>Gammaproteobacteria</taxon>
        <taxon>Pasteurellales</taxon>
        <taxon>Pasteurellaceae</taxon>
        <taxon>Pasteurella</taxon>
    </lineage>
</organism>
<dbReference type="Proteomes" id="UP001145481">
    <property type="component" value="Unassembled WGS sequence"/>
</dbReference>
<sequence length="68" mass="7968">MEYPKKYTISILVENKQQEEVLFNSFIQDKSIDGVGKVCAISKDDLFEERRILYNCFSEAVHDGFLFK</sequence>
<proteinExistence type="predicted"/>
<evidence type="ECO:0000313" key="2">
    <source>
        <dbReference type="Proteomes" id="UP001145481"/>
    </source>
</evidence>
<reference evidence="1" key="1">
    <citation type="submission" date="2022-07" db="EMBL/GenBank/DDBJ databases">
        <title>Genome-based characterization of novel serogroup A variants of Pasteurella multocida.</title>
        <authorList>
            <person name="Prajapati A."/>
            <person name="Yogisharadhya R."/>
            <person name="Mohanty N."/>
            <person name="Chanda M."/>
            <person name="Mendem S.K."/>
            <person name="Siddaramappa S."/>
            <person name="Shivachandra S.B."/>
        </authorList>
    </citation>
    <scope>NUCLEOTIDE SEQUENCE</scope>
    <source>
        <strain evidence="1">NIVEDIPm19</strain>
    </source>
</reference>
<dbReference type="EMBL" id="JANJHC010000001">
    <property type="protein sequence ID" value="MDA5622003.1"/>
    <property type="molecule type" value="Genomic_DNA"/>
</dbReference>